<dbReference type="InterPro" id="IPR002028">
    <property type="entry name" value="Trp_synthase_suA"/>
</dbReference>
<dbReference type="GO" id="GO:0005829">
    <property type="term" value="C:cytosol"/>
    <property type="evidence" value="ECO:0007669"/>
    <property type="project" value="TreeGrafter"/>
</dbReference>
<accession>A0A1L8CUR5</accession>
<evidence type="ECO:0000256" key="1">
    <source>
        <dbReference type="ARBA" id="ARBA00003365"/>
    </source>
</evidence>
<dbReference type="InterPro" id="IPR018204">
    <property type="entry name" value="Trp_synthase_alpha_AS"/>
</dbReference>
<evidence type="ECO:0000256" key="4">
    <source>
        <dbReference type="ARBA" id="ARBA00022605"/>
    </source>
</evidence>
<dbReference type="UniPathway" id="UPA00035">
    <property type="reaction ID" value="UER00044"/>
</dbReference>
<dbReference type="HAMAP" id="MF_00131">
    <property type="entry name" value="Trp_synth_alpha"/>
    <property type="match status" value="1"/>
</dbReference>
<dbReference type="STRING" id="870242.cpu_11630"/>
<keyword evidence="4 9" id="KW-0028">Amino-acid biosynthesis</keyword>
<dbReference type="PANTHER" id="PTHR43406">
    <property type="entry name" value="TRYPTOPHAN SYNTHASE, ALPHA CHAIN"/>
    <property type="match status" value="1"/>
</dbReference>
<dbReference type="EMBL" id="BDJK01000017">
    <property type="protein sequence ID" value="GAV22653.1"/>
    <property type="molecule type" value="Genomic_DNA"/>
</dbReference>
<dbReference type="PROSITE" id="PS00167">
    <property type="entry name" value="TRP_SYNTHASE_ALPHA"/>
    <property type="match status" value="1"/>
</dbReference>
<dbReference type="CDD" id="cd04724">
    <property type="entry name" value="Tryptophan_synthase_alpha"/>
    <property type="match status" value="1"/>
</dbReference>
<proteinExistence type="inferred from homology"/>
<dbReference type="SUPFAM" id="SSF51366">
    <property type="entry name" value="Ribulose-phoshate binding barrel"/>
    <property type="match status" value="1"/>
</dbReference>
<dbReference type="Gene3D" id="3.20.20.70">
    <property type="entry name" value="Aldolase class I"/>
    <property type="match status" value="1"/>
</dbReference>
<dbReference type="NCBIfam" id="TIGR00262">
    <property type="entry name" value="trpA"/>
    <property type="match status" value="1"/>
</dbReference>
<comment type="catalytic activity">
    <reaction evidence="8 9">
        <text>(1S,2R)-1-C-(indol-3-yl)glycerol 3-phosphate + L-serine = D-glyceraldehyde 3-phosphate + L-tryptophan + H2O</text>
        <dbReference type="Rhea" id="RHEA:10532"/>
        <dbReference type="ChEBI" id="CHEBI:15377"/>
        <dbReference type="ChEBI" id="CHEBI:33384"/>
        <dbReference type="ChEBI" id="CHEBI:57912"/>
        <dbReference type="ChEBI" id="CHEBI:58866"/>
        <dbReference type="ChEBI" id="CHEBI:59776"/>
        <dbReference type="EC" id="4.2.1.20"/>
    </reaction>
</comment>
<reference evidence="12" key="1">
    <citation type="submission" date="2016-12" db="EMBL/GenBank/DDBJ databases">
        <title>Draft Genome Sequences od Carboxydothermus pertinax and islandicus, Hydrogenogenic Carboxydotrophic Bacteria.</title>
        <authorList>
            <person name="Fukuyama Y."/>
            <person name="Ohmae K."/>
            <person name="Yoneda Y."/>
            <person name="Yoshida T."/>
            <person name="Sako Y."/>
        </authorList>
    </citation>
    <scope>NUCLEOTIDE SEQUENCE [LARGE SCALE GENOMIC DNA]</scope>
    <source>
        <strain evidence="12">Ug1</strain>
    </source>
</reference>
<comment type="similarity">
    <text evidence="9 10">Belongs to the TrpA family.</text>
</comment>
<gene>
    <name evidence="9" type="primary">trpA</name>
    <name evidence="11" type="ORF">cpu_11630</name>
</gene>
<evidence type="ECO:0000256" key="7">
    <source>
        <dbReference type="ARBA" id="ARBA00023239"/>
    </source>
</evidence>
<name>A0A1L8CUR5_9THEO</name>
<keyword evidence="7 9" id="KW-0456">Lyase</keyword>
<dbReference type="InterPro" id="IPR011060">
    <property type="entry name" value="RibuloseP-bd_barrel"/>
</dbReference>
<keyword evidence="5 9" id="KW-0822">Tryptophan biosynthesis</keyword>
<evidence type="ECO:0000256" key="10">
    <source>
        <dbReference type="RuleBase" id="RU003662"/>
    </source>
</evidence>
<dbReference type="AlphaFoldDB" id="A0A1L8CUR5"/>
<organism evidence="11 12">
    <name type="scientific">Carboxydothermus pertinax</name>
    <dbReference type="NCBI Taxonomy" id="870242"/>
    <lineage>
        <taxon>Bacteria</taxon>
        <taxon>Bacillati</taxon>
        <taxon>Bacillota</taxon>
        <taxon>Clostridia</taxon>
        <taxon>Thermoanaerobacterales</taxon>
        <taxon>Thermoanaerobacteraceae</taxon>
        <taxon>Carboxydothermus</taxon>
    </lineage>
</organism>
<keyword evidence="6 9" id="KW-0057">Aromatic amino acid biosynthesis</keyword>
<protein>
    <recommendedName>
        <fullName evidence="9">Tryptophan synthase alpha chain</fullName>
        <ecNumber evidence="9">4.2.1.20</ecNumber>
    </recommendedName>
</protein>
<evidence type="ECO:0000256" key="8">
    <source>
        <dbReference type="ARBA" id="ARBA00049047"/>
    </source>
</evidence>
<dbReference type="FunFam" id="3.20.20.70:FF:000037">
    <property type="entry name" value="Tryptophan synthase alpha chain"/>
    <property type="match status" value="1"/>
</dbReference>
<keyword evidence="12" id="KW-1185">Reference proteome</keyword>
<evidence type="ECO:0000256" key="2">
    <source>
        <dbReference type="ARBA" id="ARBA00004733"/>
    </source>
</evidence>
<evidence type="ECO:0000313" key="12">
    <source>
        <dbReference type="Proteomes" id="UP000187485"/>
    </source>
</evidence>
<dbReference type="Pfam" id="PF00290">
    <property type="entry name" value="Trp_syntA"/>
    <property type="match status" value="1"/>
</dbReference>
<feature type="active site" description="Proton acceptor" evidence="9">
    <location>
        <position position="54"/>
    </location>
</feature>
<dbReference type="GO" id="GO:0004834">
    <property type="term" value="F:tryptophan synthase activity"/>
    <property type="evidence" value="ECO:0007669"/>
    <property type="project" value="UniProtKB-UniRule"/>
</dbReference>
<dbReference type="Proteomes" id="UP000187485">
    <property type="component" value="Unassembled WGS sequence"/>
</dbReference>
<comment type="caution">
    <text evidence="11">The sequence shown here is derived from an EMBL/GenBank/DDBJ whole genome shotgun (WGS) entry which is preliminary data.</text>
</comment>
<evidence type="ECO:0000256" key="9">
    <source>
        <dbReference type="HAMAP-Rule" id="MF_00131"/>
    </source>
</evidence>
<comment type="function">
    <text evidence="1 9">The alpha subunit is responsible for the aldol cleavage of indoleglycerol phosphate to indole and glyceraldehyde 3-phosphate.</text>
</comment>
<comment type="pathway">
    <text evidence="2 9">Amino-acid biosynthesis; L-tryptophan biosynthesis; L-tryptophan from chorismate: step 5/5.</text>
</comment>
<comment type="subunit">
    <text evidence="3 9">Tetramer of two alpha and two beta chains.</text>
</comment>
<evidence type="ECO:0000256" key="6">
    <source>
        <dbReference type="ARBA" id="ARBA00023141"/>
    </source>
</evidence>
<dbReference type="InterPro" id="IPR013785">
    <property type="entry name" value="Aldolase_TIM"/>
</dbReference>
<evidence type="ECO:0000256" key="5">
    <source>
        <dbReference type="ARBA" id="ARBA00022822"/>
    </source>
</evidence>
<dbReference type="EC" id="4.2.1.20" evidence="9"/>
<dbReference type="PANTHER" id="PTHR43406:SF1">
    <property type="entry name" value="TRYPTOPHAN SYNTHASE ALPHA CHAIN, CHLOROPLASTIC"/>
    <property type="match status" value="1"/>
</dbReference>
<sequence length="264" mass="27870">MFSEKRIRGEKALITYTMGGDPDLSLSLEIIKTLAASGADLIEVGLPFSDPLADGPVIQKAGQRALAADSGPEEVLALIAAARKDLSLPLVIMSYLNPIFQIGIDEFLRRAAGAGADGLIIPDLPAEEGEEIRAAAAGYGLDLIPLVAPTTGQKRLEKIVSQASGFIYCVSVTGVTGARDNLPVEVIPLLERVQAATKLPVCLGFGISTPEQAMLAAPHCDGIIVGSALVALVEEYTRNKINKQEMLKLMAERVAALKLALRES</sequence>
<evidence type="ECO:0000256" key="3">
    <source>
        <dbReference type="ARBA" id="ARBA00011270"/>
    </source>
</evidence>
<evidence type="ECO:0000313" key="11">
    <source>
        <dbReference type="EMBL" id="GAV22653.1"/>
    </source>
</evidence>
<feature type="active site" description="Proton acceptor" evidence="9">
    <location>
        <position position="43"/>
    </location>
</feature>